<name>A0AA39VAG5_ACESA</name>
<evidence type="ECO:0000313" key="2">
    <source>
        <dbReference type="EMBL" id="KAK0580404.1"/>
    </source>
</evidence>
<protein>
    <submittedName>
        <fullName evidence="2">Uncharacterized protein</fullName>
    </submittedName>
</protein>
<evidence type="ECO:0000256" key="1">
    <source>
        <dbReference type="SAM" id="MobiDB-lite"/>
    </source>
</evidence>
<feature type="region of interest" description="Disordered" evidence="1">
    <location>
        <begin position="1"/>
        <end position="21"/>
    </location>
</feature>
<feature type="compositionally biased region" description="Basic and acidic residues" evidence="1">
    <location>
        <begin position="1"/>
        <end position="13"/>
    </location>
</feature>
<accession>A0AA39VAG5</accession>
<dbReference type="Proteomes" id="UP001168877">
    <property type="component" value="Unassembled WGS sequence"/>
</dbReference>
<reference evidence="2" key="2">
    <citation type="submission" date="2023-06" db="EMBL/GenBank/DDBJ databases">
        <authorList>
            <person name="Swenson N.G."/>
            <person name="Wegrzyn J.L."/>
            <person name="Mcevoy S.L."/>
        </authorList>
    </citation>
    <scope>NUCLEOTIDE SEQUENCE</scope>
    <source>
        <strain evidence="2">NS2018</strain>
        <tissue evidence="2">Leaf</tissue>
    </source>
</reference>
<gene>
    <name evidence="2" type="ORF">LWI29_001550</name>
</gene>
<proteinExistence type="predicted"/>
<keyword evidence="3" id="KW-1185">Reference proteome</keyword>
<organism evidence="2 3">
    <name type="scientific">Acer saccharum</name>
    <name type="common">Sugar maple</name>
    <dbReference type="NCBI Taxonomy" id="4024"/>
    <lineage>
        <taxon>Eukaryota</taxon>
        <taxon>Viridiplantae</taxon>
        <taxon>Streptophyta</taxon>
        <taxon>Embryophyta</taxon>
        <taxon>Tracheophyta</taxon>
        <taxon>Spermatophyta</taxon>
        <taxon>Magnoliopsida</taxon>
        <taxon>eudicotyledons</taxon>
        <taxon>Gunneridae</taxon>
        <taxon>Pentapetalae</taxon>
        <taxon>rosids</taxon>
        <taxon>malvids</taxon>
        <taxon>Sapindales</taxon>
        <taxon>Sapindaceae</taxon>
        <taxon>Hippocastanoideae</taxon>
        <taxon>Acereae</taxon>
        <taxon>Acer</taxon>
    </lineage>
</organism>
<reference evidence="2" key="1">
    <citation type="journal article" date="2022" name="Plant J.">
        <title>Strategies of tolerance reflected in two North American maple genomes.</title>
        <authorList>
            <person name="McEvoy S.L."/>
            <person name="Sezen U.U."/>
            <person name="Trouern-Trend A."/>
            <person name="McMahon S.M."/>
            <person name="Schaberg P.G."/>
            <person name="Yang J."/>
            <person name="Wegrzyn J.L."/>
            <person name="Swenson N.G."/>
        </authorList>
    </citation>
    <scope>NUCLEOTIDE SEQUENCE</scope>
    <source>
        <strain evidence="2">NS2018</strain>
    </source>
</reference>
<dbReference type="AlphaFoldDB" id="A0AA39VAG5"/>
<comment type="caution">
    <text evidence="2">The sequence shown here is derived from an EMBL/GenBank/DDBJ whole genome shotgun (WGS) entry which is preliminary data.</text>
</comment>
<evidence type="ECO:0000313" key="3">
    <source>
        <dbReference type="Proteomes" id="UP001168877"/>
    </source>
</evidence>
<sequence>MSDLHRHTEERSAPSHGGASLDRVEELRHAPELACELHLTGDQLNLMWFDECGTVGVNNSIVWMSVGVNNFAFPYLNPDRNLEFWMSVCV</sequence>
<dbReference type="EMBL" id="JAUESC010000384">
    <property type="protein sequence ID" value="KAK0580404.1"/>
    <property type="molecule type" value="Genomic_DNA"/>
</dbReference>